<keyword evidence="3" id="KW-0324">Glycolysis</keyword>
<organism evidence="5 6">
    <name type="scientific">Frondihabitans peucedani</name>
    <dbReference type="NCBI Taxonomy" id="598626"/>
    <lineage>
        <taxon>Bacteria</taxon>
        <taxon>Bacillati</taxon>
        <taxon>Actinomycetota</taxon>
        <taxon>Actinomycetes</taxon>
        <taxon>Micrococcales</taxon>
        <taxon>Microbacteriaceae</taxon>
        <taxon>Frondihabitans</taxon>
    </lineage>
</organism>
<name>A0ABP8E246_9MICO</name>
<dbReference type="Proteomes" id="UP001501594">
    <property type="component" value="Unassembled WGS sequence"/>
</dbReference>
<dbReference type="EC" id="5.4.2.11" evidence="2"/>
<gene>
    <name evidence="5" type="ORF">GCM10022256_18490</name>
</gene>
<evidence type="ECO:0000256" key="4">
    <source>
        <dbReference type="ARBA" id="ARBA00023235"/>
    </source>
</evidence>
<accession>A0ABP8E246</accession>
<reference evidence="6" key="1">
    <citation type="journal article" date="2019" name="Int. J. Syst. Evol. Microbiol.">
        <title>The Global Catalogue of Microorganisms (GCM) 10K type strain sequencing project: providing services to taxonomists for standard genome sequencing and annotation.</title>
        <authorList>
            <consortium name="The Broad Institute Genomics Platform"/>
            <consortium name="The Broad Institute Genome Sequencing Center for Infectious Disease"/>
            <person name="Wu L."/>
            <person name="Ma J."/>
        </authorList>
    </citation>
    <scope>NUCLEOTIDE SEQUENCE [LARGE SCALE GENOMIC DNA]</scope>
    <source>
        <strain evidence="6">JCM 17442</strain>
    </source>
</reference>
<keyword evidence="4" id="KW-0413">Isomerase</keyword>
<comment type="similarity">
    <text evidence="1">Belongs to the phosphoglycerate mutase family. BPG-dependent PGAM subfamily.</text>
</comment>
<dbReference type="RefSeq" id="WP_344795280.1">
    <property type="nucleotide sequence ID" value="NZ_BAABAU010000001.1"/>
</dbReference>
<dbReference type="PANTHER" id="PTHR11931">
    <property type="entry name" value="PHOSPHOGLYCERATE MUTASE"/>
    <property type="match status" value="1"/>
</dbReference>
<evidence type="ECO:0000313" key="6">
    <source>
        <dbReference type="Proteomes" id="UP001501594"/>
    </source>
</evidence>
<dbReference type="SUPFAM" id="SSF53254">
    <property type="entry name" value="Phosphoglycerate mutase-like"/>
    <property type="match status" value="1"/>
</dbReference>
<dbReference type="SMART" id="SM00855">
    <property type="entry name" value="PGAM"/>
    <property type="match status" value="1"/>
</dbReference>
<evidence type="ECO:0000256" key="2">
    <source>
        <dbReference type="ARBA" id="ARBA00012028"/>
    </source>
</evidence>
<proteinExistence type="inferred from homology"/>
<sequence length="249" mass="27267">MSGLSELVLIRHGESTANVAASDAEARGAEVIDAGARDADVALSATGENQARAVGSVLGEWLDDQTEVWSSSYLRARQTIAIALETAGEQDRRVVVDERLRDRELGILDLLTSRGVAARHPEEQARREWLGKFSYRPPGGESWADVALRIRSLFRDLEDVPRRDGTTPHRVVVASHDADVLLFLYVCTGLSERELLDFASEHTVANASVTVLTRPDGVGPWTLQTFSDVRHLEAAGADVTRHPGERHVD</sequence>
<comment type="caution">
    <text evidence="5">The sequence shown here is derived from an EMBL/GenBank/DDBJ whole genome shotgun (WGS) entry which is preliminary data.</text>
</comment>
<dbReference type="InterPro" id="IPR005952">
    <property type="entry name" value="Phosphogly_mut1"/>
</dbReference>
<dbReference type="Pfam" id="PF00300">
    <property type="entry name" value="His_Phos_1"/>
    <property type="match status" value="1"/>
</dbReference>
<keyword evidence="6" id="KW-1185">Reference proteome</keyword>
<evidence type="ECO:0000256" key="1">
    <source>
        <dbReference type="ARBA" id="ARBA00006717"/>
    </source>
</evidence>
<dbReference type="InterPro" id="IPR029033">
    <property type="entry name" value="His_PPase_superfam"/>
</dbReference>
<dbReference type="Gene3D" id="3.40.50.1240">
    <property type="entry name" value="Phosphoglycerate mutase-like"/>
    <property type="match status" value="1"/>
</dbReference>
<dbReference type="CDD" id="cd07067">
    <property type="entry name" value="HP_PGM_like"/>
    <property type="match status" value="1"/>
</dbReference>
<dbReference type="InterPro" id="IPR001345">
    <property type="entry name" value="PG/BPGM_mutase_AS"/>
</dbReference>
<dbReference type="InterPro" id="IPR013078">
    <property type="entry name" value="His_Pase_superF_clade-1"/>
</dbReference>
<dbReference type="PROSITE" id="PS00175">
    <property type="entry name" value="PG_MUTASE"/>
    <property type="match status" value="1"/>
</dbReference>
<protein>
    <recommendedName>
        <fullName evidence="2">phosphoglycerate mutase (2,3-diphosphoglycerate-dependent)</fullName>
        <ecNumber evidence="2">5.4.2.11</ecNumber>
    </recommendedName>
</protein>
<dbReference type="EMBL" id="BAABAU010000001">
    <property type="protein sequence ID" value="GAA4266237.1"/>
    <property type="molecule type" value="Genomic_DNA"/>
</dbReference>
<evidence type="ECO:0000256" key="3">
    <source>
        <dbReference type="ARBA" id="ARBA00023152"/>
    </source>
</evidence>
<evidence type="ECO:0000313" key="5">
    <source>
        <dbReference type="EMBL" id="GAA4266237.1"/>
    </source>
</evidence>